<evidence type="ECO:0000256" key="7">
    <source>
        <dbReference type="RuleBase" id="RU363032"/>
    </source>
</evidence>
<feature type="transmembrane region" description="Helical" evidence="7">
    <location>
        <begin position="251"/>
        <end position="276"/>
    </location>
</feature>
<dbReference type="PANTHER" id="PTHR30193">
    <property type="entry name" value="ABC TRANSPORTER PERMEASE PROTEIN"/>
    <property type="match status" value="1"/>
</dbReference>
<evidence type="ECO:0000313" key="9">
    <source>
        <dbReference type="EMBL" id="HIZ24442.1"/>
    </source>
</evidence>
<feature type="transmembrane region" description="Helical" evidence="7">
    <location>
        <begin position="125"/>
        <end position="146"/>
    </location>
</feature>
<reference evidence="9" key="2">
    <citation type="submission" date="2021-04" db="EMBL/GenBank/DDBJ databases">
        <authorList>
            <person name="Gilroy R."/>
        </authorList>
    </citation>
    <scope>NUCLEOTIDE SEQUENCE</scope>
    <source>
        <strain evidence="9">CHK33-5263</strain>
    </source>
</reference>
<evidence type="ECO:0000256" key="5">
    <source>
        <dbReference type="ARBA" id="ARBA00022989"/>
    </source>
</evidence>
<comment type="subcellular location">
    <subcellularLocation>
        <location evidence="1 7">Cell membrane</location>
        <topology evidence="1 7">Multi-pass membrane protein</topology>
    </subcellularLocation>
</comment>
<dbReference type="InterPro" id="IPR000515">
    <property type="entry name" value="MetI-like"/>
</dbReference>
<dbReference type="GO" id="GO:0005886">
    <property type="term" value="C:plasma membrane"/>
    <property type="evidence" value="ECO:0007669"/>
    <property type="project" value="UniProtKB-SubCell"/>
</dbReference>
<feature type="transmembrane region" description="Helical" evidence="7">
    <location>
        <begin position="311"/>
        <end position="332"/>
    </location>
</feature>
<comment type="similarity">
    <text evidence="7">Belongs to the binding-protein-dependent transport system permease family.</text>
</comment>
<dbReference type="PANTHER" id="PTHR30193:SF37">
    <property type="entry name" value="INNER MEMBRANE ABC TRANSPORTER PERMEASE PROTEIN YCJO"/>
    <property type="match status" value="1"/>
</dbReference>
<keyword evidence="4 7" id="KW-0812">Transmembrane</keyword>
<dbReference type="SUPFAM" id="SSF161098">
    <property type="entry name" value="MetI-like"/>
    <property type="match status" value="1"/>
</dbReference>
<reference evidence="9" key="1">
    <citation type="journal article" date="2021" name="PeerJ">
        <title>Extensive microbial diversity within the chicken gut microbiome revealed by metagenomics and culture.</title>
        <authorList>
            <person name="Gilroy R."/>
            <person name="Ravi A."/>
            <person name="Getino M."/>
            <person name="Pursley I."/>
            <person name="Horton D.L."/>
            <person name="Alikhan N.F."/>
            <person name="Baker D."/>
            <person name="Gharbi K."/>
            <person name="Hall N."/>
            <person name="Watson M."/>
            <person name="Adriaenssens E.M."/>
            <person name="Foster-Nyarko E."/>
            <person name="Jarju S."/>
            <person name="Secka A."/>
            <person name="Antonio M."/>
            <person name="Oren A."/>
            <person name="Chaudhuri R.R."/>
            <person name="La Ragione R."/>
            <person name="Hildebrand F."/>
            <person name="Pallen M.J."/>
        </authorList>
    </citation>
    <scope>NUCLEOTIDE SEQUENCE</scope>
    <source>
        <strain evidence="9">CHK33-5263</strain>
    </source>
</reference>
<dbReference type="Proteomes" id="UP000824044">
    <property type="component" value="Unassembled WGS sequence"/>
</dbReference>
<sequence length="340" mass="37491">MEHVYEKEEASAGAPAEVTFADALPAAGGAVAAPGGGKPRRRRSRYYTLFGKTYKKDNTIVGLCFVLPALVLGCIFVIAPIVISLSYSFTDAYLLRLDEVHFVGLDQFIKAFNDGFLWNAFGNTMVFVVITVPVQLCVALGLALILNAKIKANTFFRWAFFVPVMLSLAVTSFLWGNLFEQDGLINAILIKLGIGEQPFLDDPGQAMGIIIFISIWQGAGYQMLIFLSGLKNIQPEIYEAASLDGANATQRFFYITIPNILPTFSFVLITMLIGAFRLITQPMIMTQGGPEDGTMTMSYYIYQQGITFRDVGYSSAIAMIYTIFMSVIALTLRKVMDVKD</sequence>
<dbReference type="GO" id="GO:0055085">
    <property type="term" value="P:transmembrane transport"/>
    <property type="evidence" value="ECO:0007669"/>
    <property type="project" value="InterPro"/>
</dbReference>
<accession>A0A9D2DWB7</accession>
<evidence type="ECO:0000256" key="2">
    <source>
        <dbReference type="ARBA" id="ARBA00022448"/>
    </source>
</evidence>
<evidence type="ECO:0000256" key="1">
    <source>
        <dbReference type="ARBA" id="ARBA00004651"/>
    </source>
</evidence>
<dbReference type="CDD" id="cd06261">
    <property type="entry name" value="TM_PBP2"/>
    <property type="match status" value="1"/>
</dbReference>
<keyword evidence="3" id="KW-1003">Cell membrane</keyword>
<evidence type="ECO:0000313" key="10">
    <source>
        <dbReference type="Proteomes" id="UP000824044"/>
    </source>
</evidence>
<evidence type="ECO:0000256" key="3">
    <source>
        <dbReference type="ARBA" id="ARBA00022475"/>
    </source>
</evidence>
<protein>
    <submittedName>
        <fullName evidence="9">Sugar ABC transporter permease</fullName>
    </submittedName>
</protein>
<dbReference type="EMBL" id="DXBS01000060">
    <property type="protein sequence ID" value="HIZ24442.1"/>
    <property type="molecule type" value="Genomic_DNA"/>
</dbReference>
<dbReference type="PROSITE" id="PS50928">
    <property type="entry name" value="ABC_TM1"/>
    <property type="match status" value="1"/>
</dbReference>
<dbReference type="InterPro" id="IPR051393">
    <property type="entry name" value="ABC_transporter_permease"/>
</dbReference>
<feature type="transmembrane region" description="Helical" evidence="7">
    <location>
        <begin position="158"/>
        <end position="176"/>
    </location>
</feature>
<comment type="caution">
    <text evidence="9">The sequence shown here is derived from an EMBL/GenBank/DDBJ whole genome shotgun (WGS) entry which is preliminary data.</text>
</comment>
<evidence type="ECO:0000259" key="8">
    <source>
        <dbReference type="PROSITE" id="PS50928"/>
    </source>
</evidence>
<feature type="domain" description="ABC transmembrane type-1" evidence="8">
    <location>
        <begin position="121"/>
        <end position="332"/>
    </location>
</feature>
<dbReference type="Pfam" id="PF00528">
    <property type="entry name" value="BPD_transp_1"/>
    <property type="match status" value="1"/>
</dbReference>
<keyword evidence="5 7" id="KW-1133">Transmembrane helix</keyword>
<gene>
    <name evidence="9" type="ORF">H9812_03075</name>
</gene>
<organism evidence="9 10">
    <name type="scientific">Candidatus Gallimonas intestinigallinarum</name>
    <dbReference type="NCBI Taxonomy" id="2838604"/>
    <lineage>
        <taxon>Bacteria</taxon>
        <taxon>Bacillati</taxon>
        <taxon>Bacillota</taxon>
        <taxon>Clostridia</taxon>
        <taxon>Candidatus Gallimonas</taxon>
    </lineage>
</organism>
<evidence type="ECO:0000256" key="4">
    <source>
        <dbReference type="ARBA" id="ARBA00022692"/>
    </source>
</evidence>
<name>A0A9D2DWB7_9FIRM</name>
<keyword evidence="6 7" id="KW-0472">Membrane</keyword>
<dbReference type="InterPro" id="IPR035906">
    <property type="entry name" value="MetI-like_sf"/>
</dbReference>
<feature type="transmembrane region" description="Helical" evidence="7">
    <location>
        <begin position="60"/>
        <end position="87"/>
    </location>
</feature>
<evidence type="ECO:0000256" key="6">
    <source>
        <dbReference type="ARBA" id="ARBA00023136"/>
    </source>
</evidence>
<feature type="transmembrane region" description="Helical" evidence="7">
    <location>
        <begin position="206"/>
        <end position="230"/>
    </location>
</feature>
<keyword evidence="2 7" id="KW-0813">Transport</keyword>
<dbReference type="AlphaFoldDB" id="A0A9D2DWB7"/>
<proteinExistence type="inferred from homology"/>
<dbReference type="Gene3D" id="1.10.3720.10">
    <property type="entry name" value="MetI-like"/>
    <property type="match status" value="1"/>
</dbReference>